<protein>
    <submittedName>
        <fullName evidence="2">Uncharacterized protein</fullName>
    </submittedName>
</protein>
<feature type="transmembrane region" description="Helical" evidence="1">
    <location>
        <begin position="44"/>
        <end position="66"/>
    </location>
</feature>
<dbReference type="EMBL" id="JAQMWT010000436">
    <property type="protein sequence ID" value="KAJ8601349.1"/>
    <property type="molecule type" value="Genomic_DNA"/>
</dbReference>
<keyword evidence="1" id="KW-0812">Transmembrane</keyword>
<feature type="transmembrane region" description="Helical" evidence="1">
    <location>
        <begin position="114"/>
        <end position="134"/>
    </location>
</feature>
<comment type="caution">
    <text evidence="2">The sequence shown here is derived from an EMBL/GenBank/DDBJ whole genome shotgun (WGS) entry which is preliminary data.</text>
</comment>
<evidence type="ECO:0000313" key="3">
    <source>
        <dbReference type="Proteomes" id="UP001230188"/>
    </source>
</evidence>
<keyword evidence="1" id="KW-0472">Membrane</keyword>
<dbReference type="Proteomes" id="UP001230188">
    <property type="component" value="Unassembled WGS sequence"/>
</dbReference>
<feature type="transmembrane region" description="Helical" evidence="1">
    <location>
        <begin position="140"/>
        <end position="160"/>
    </location>
</feature>
<dbReference type="AlphaFoldDB" id="A0AAD7XKC9"/>
<feature type="transmembrane region" description="Helical" evidence="1">
    <location>
        <begin position="78"/>
        <end position="102"/>
    </location>
</feature>
<keyword evidence="3" id="KW-1185">Reference proteome</keyword>
<feature type="transmembrane region" description="Helical" evidence="1">
    <location>
        <begin position="232"/>
        <end position="253"/>
    </location>
</feature>
<accession>A0AAD7XKC9</accession>
<evidence type="ECO:0000256" key="1">
    <source>
        <dbReference type="SAM" id="Phobius"/>
    </source>
</evidence>
<feature type="transmembrane region" description="Helical" evidence="1">
    <location>
        <begin position="172"/>
        <end position="192"/>
    </location>
</feature>
<gene>
    <name evidence="2" type="ORF">CTAYLR_009373</name>
</gene>
<proteinExistence type="predicted"/>
<evidence type="ECO:0000313" key="2">
    <source>
        <dbReference type="EMBL" id="KAJ8601349.1"/>
    </source>
</evidence>
<keyword evidence="1" id="KW-1133">Transmembrane helix</keyword>
<feature type="transmembrane region" description="Helical" evidence="1">
    <location>
        <begin position="198"/>
        <end position="220"/>
    </location>
</feature>
<organism evidence="2 3">
    <name type="scientific">Chrysophaeum taylorii</name>
    <dbReference type="NCBI Taxonomy" id="2483200"/>
    <lineage>
        <taxon>Eukaryota</taxon>
        <taxon>Sar</taxon>
        <taxon>Stramenopiles</taxon>
        <taxon>Ochrophyta</taxon>
        <taxon>Pelagophyceae</taxon>
        <taxon>Pelagomonadales</taxon>
        <taxon>Pelagomonadaceae</taxon>
        <taxon>Chrysophaeum</taxon>
    </lineage>
</organism>
<name>A0AAD7XKC9_9STRA</name>
<feature type="transmembrane region" description="Helical" evidence="1">
    <location>
        <begin position="273"/>
        <end position="294"/>
    </location>
</feature>
<reference evidence="2" key="1">
    <citation type="submission" date="2023-01" db="EMBL/GenBank/DDBJ databases">
        <title>Metagenome sequencing of chrysophaentin producing Chrysophaeum taylorii.</title>
        <authorList>
            <person name="Davison J."/>
            <person name="Bewley C."/>
        </authorList>
    </citation>
    <scope>NUCLEOTIDE SEQUENCE</scope>
    <source>
        <strain evidence="2">NIES-1699</strain>
    </source>
</reference>
<sequence length="305" mass="32088">MVSVRCGLFEFEKILPNCQAWNIVYVDMSSTTTNKSNRATTAKAPILLVLLPSVACVLSLVPTAYLKVISFVVETWPFALPMGVAARFVGACLLFVGHATSCRGKAKLSNVDKLYLAGVGILSVFFGSVFAAALELVESPLPPYTVTGAGASLLGCYSLAAKSIFDERTSAVARLAVAAALAGSSMLVVAGLKAEFRAQASLVASACFSFANCTLLLLLARVRTARLKVFAQFSKVCGSLSLFSANALALGWITPDSVPSVAGVLDKDLVSRIYRAHPAYSATFLALFGTAAYYSAARTSPQLLD</sequence>